<comment type="caution">
    <text evidence="2">The sequence shown here is derived from an EMBL/GenBank/DDBJ whole genome shotgun (WGS) entry which is preliminary data.</text>
</comment>
<evidence type="ECO:0000256" key="1">
    <source>
        <dbReference type="SAM" id="SignalP"/>
    </source>
</evidence>
<gene>
    <name evidence="2" type="ORF">H6D15_00880</name>
</gene>
<protein>
    <submittedName>
        <fullName evidence="2">Thioredoxin</fullName>
    </submittedName>
</protein>
<dbReference type="AlphaFoldDB" id="A0AA40ZR57"/>
<keyword evidence="1" id="KW-0732">Signal</keyword>
<evidence type="ECO:0000313" key="3">
    <source>
        <dbReference type="Proteomes" id="UP000698924"/>
    </source>
</evidence>
<accession>A0AA40ZR57</accession>
<organism evidence="2 3">
    <name type="scientific">Caecibacteroides pullorum</name>
    <dbReference type="NCBI Taxonomy" id="2725562"/>
    <lineage>
        <taxon>Bacteria</taxon>
        <taxon>Pseudomonadati</taxon>
        <taxon>Bacteroidota</taxon>
        <taxon>Bacteroidia</taxon>
        <taxon>Bacteroidales</taxon>
        <taxon>Bacteroidaceae</taxon>
        <taxon>Caecibacteroides</taxon>
    </lineage>
</organism>
<dbReference type="Gene3D" id="3.40.30.10">
    <property type="entry name" value="Glutaredoxin"/>
    <property type="match status" value="1"/>
</dbReference>
<dbReference type="EMBL" id="JACJMO010000001">
    <property type="protein sequence ID" value="MBM6856167.1"/>
    <property type="molecule type" value="Genomic_DNA"/>
</dbReference>
<dbReference type="NCBIfam" id="NF040494">
    <property type="entry name" value="nitrored_ArsF"/>
    <property type="match status" value="1"/>
</dbReference>
<reference evidence="2 3" key="1">
    <citation type="journal article" date="2021" name="Sci. Rep.">
        <title>The distribution of antibiotic resistance genes in chicken gut microbiota commensals.</title>
        <authorList>
            <person name="Juricova H."/>
            <person name="Matiasovicova J."/>
            <person name="Kubasova T."/>
            <person name="Cejkova D."/>
            <person name="Rychlik I."/>
        </authorList>
    </citation>
    <scope>NUCLEOTIDE SEQUENCE [LARGE SCALE GENOMIC DNA]</scope>
    <source>
        <strain evidence="2 3">An421</strain>
    </source>
</reference>
<proteinExistence type="predicted"/>
<dbReference type="InterPro" id="IPR036249">
    <property type="entry name" value="Thioredoxin-like_sf"/>
</dbReference>
<dbReference type="PROSITE" id="PS51257">
    <property type="entry name" value="PROKAR_LIPOPROTEIN"/>
    <property type="match status" value="1"/>
</dbReference>
<dbReference type="SUPFAM" id="SSF52833">
    <property type="entry name" value="Thioredoxin-like"/>
    <property type="match status" value="1"/>
</dbReference>
<evidence type="ECO:0000313" key="2">
    <source>
        <dbReference type="EMBL" id="MBM6856167.1"/>
    </source>
</evidence>
<dbReference type="Proteomes" id="UP000698924">
    <property type="component" value="Unassembled WGS sequence"/>
</dbReference>
<keyword evidence="3" id="KW-1185">Reference proteome</keyword>
<feature type="chain" id="PRO_5041462055" evidence="1">
    <location>
        <begin position="20"/>
        <end position="148"/>
    </location>
</feature>
<sequence>MKKICFLCLCLGLLLAACGGNTRKESSVADAQEEVAVSDGVEVLYFHGKQRCATCIAIEKGTQEVMEKDLADAVRKGEVKFRTIDISREENEAVAEKYEVTWSSLFVVKHKDGVETVENLTEFAFGNARKSPEVFKAGVVKTVREMLE</sequence>
<dbReference type="RefSeq" id="WP_204968693.1">
    <property type="nucleotide sequence ID" value="NZ_JAAZTS010000001.1"/>
</dbReference>
<name>A0AA40ZR57_9BACT</name>
<feature type="signal peptide" evidence="1">
    <location>
        <begin position="1"/>
        <end position="19"/>
    </location>
</feature>
<dbReference type="InterPro" id="IPR047698">
    <property type="entry name" value="ArsF-like"/>
</dbReference>